<dbReference type="Gene3D" id="2.70.130.10">
    <property type="entry name" value="Mannose-6-phosphate receptor binding domain"/>
    <property type="match status" value="1"/>
</dbReference>
<dbReference type="SUPFAM" id="SSF50911">
    <property type="entry name" value="Mannose 6-phosphate receptor domain"/>
    <property type="match status" value="1"/>
</dbReference>
<dbReference type="GO" id="GO:0006491">
    <property type="term" value="P:N-glycan processing"/>
    <property type="evidence" value="ECO:0007669"/>
    <property type="project" value="TreeGrafter"/>
</dbReference>
<proteinExistence type="predicted"/>
<dbReference type="PANTHER" id="PTHR12630:SF1">
    <property type="entry name" value="GLUCOSIDASE 2 SUBUNIT BETA"/>
    <property type="match status" value="1"/>
</dbReference>
<feature type="domain" description="MRH" evidence="3">
    <location>
        <begin position="176"/>
        <end position="271"/>
    </location>
</feature>
<dbReference type="Proteomes" id="UP000663879">
    <property type="component" value="Unassembled WGS sequence"/>
</dbReference>
<keyword evidence="2" id="KW-1015">Disulfide bond</keyword>
<name>A0A814EB23_9BILA</name>
<evidence type="ECO:0000256" key="1">
    <source>
        <dbReference type="ARBA" id="ARBA00022729"/>
    </source>
</evidence>
<dbReference type="AlphaFoldDB" id="A0A814EB23"/>
<dbReference type="InterPro" id="IPR028146">
    <property type="entry name" value="PRKCSH_N"/>
</dbReference>
<dbReference type="Pfam" id="PF12999">
    <property type="entry name" value="PRKCSH-like"/>
    <property type="match status" value="1"/>
</dbReference>
<evidence type="ECO:0000313" key="4">
    <source>
        <dbReference type="EMBL" id="CAF0968478.1"/>
    </source>
</evidence>
<protein>
    <recommendedName>
        <fullName evidence="3">MRH domain-containing protein</fullName>
    </recommendedName>
</protein>
<dbReference type="PROSITE" id="PS51914">
    <property type="entry name" value="MRH"/>
    <property type="match status" value="1"/>
</dbReference>
<organism evidence="4 5">
    <name type="scientific">Brachionus calyciflorus</name>
    <dbReference type="NCBI Taxonomy" id="104777"/>
    <lineage>
        <taxon>Eukaryota</taxon>
        <taxon>Metazoa</taxon>
        <taxon>Spiralia</taxon>
        <taxon>Gnathifera</taxon>
        <taxon>Rotifera</taxon>
        <taxon>Eurotatoria</taxon>
        <taxon>Monogononta</taxon>
        <taxon>Pseudotrocha</taxon>
        <taxon>Ploima</taxon>
        <taxon>Brachionidae</taxon>
        <taxon>Brachionus</taxon>
    </lineage>
</organism>
<sequence>MFQEEVLDQHLITFVNLNKSNSFTINRKYIRGIDKQMYNLYKPNKDGMFKCLTTNQLIEFYKLNDDYCDCTDGSDEPSTSACQFGTFYCSFQNQLLPNYNIPSSRVDDKICDCCDGSDENSKINCKNTCDSLISKIKKKIKDRSNAEIEKQKYIKEGMNKDENLYGPKGIFYRLKQECLEISASKYLYKVCPYREITQGQSNKVINIGRVSNLTKKDSNNWILEMKNGDNDCGRARSSQINLVCGAKNELISVQEPEKCFYVFHLNTPAAC</sequence>
<keyword evidence="1" id="KW-0732">Signal</keyword>
<reference evidence="4" key="1">
    <citation type="submission" date="2021-02" db="EMBL/GenBank/DDBJ databases">
        <authorList>
            <person name="Nowell W R."/>
        </authorList>
    </citation>
    <scope>NUCLEOTIDE SEQUENCE</scope>
    <source>
        <strain evidence="4">Ploen Becks lab</strain>
    </source>
</reference>
<dbReference type="GO" id="GO:0017177">
    <property type="term" value="C:glucosidase II complex"/>
    <property type="evidence" value="ECO:0007669"/>
    <property type="project" value="TreeGrafter"/>
</dbReference>
<comment type="caution">
    <text evidence="4">The sequence shown here is derived from an EMBL/GenBank/DDBJ whole genome shotgun (WGS) entry which is preliminary data.</text>
</comment>
<accession>A0A814EB23</accession>
<dbReference type="OrthoDB" id="28322at2759"/>
<evidence type="ECO:0000259" key="3">
    <source>
        <dbReference type="PROSITE" id="PS51914"/>
    </source>
</evidence>
<dbReference type="InterPro" id="IPR009011">
    <property type="entry name" value="Man6P_isomerase_rcpt-bd_dom_sf"/>
</dbReference>
<keyword evidence="5" id="KW-1185">Reference proteome</keyword>
<dbReference type="EMBL" id="CAJNOC010003115">
    <property type="protein sequence ID" value="CAF0968478.1"/>
    <property type="molecule type" value="Genomic_DNA"/>
</dbReference>
<evidence type="ECO:0000256" key="2">
    <source>
        <dbReference type="ARBA" id="ARBA00023157"/>
    </source>
</evidence>
<gene>
    <name evidence="4" type="ORF">OXX778_LOCUS14791</name>
</gene>
<dbReference type="InterPro" id="IPR044865">
    <property type="entry name" value="MRH_dom"/>
</dbReference>
<dbReference type="PANTHER" id="PTHR12630">
    <property type="entry name" value="N-LINKED OLIGOSACCHARIDE PROCESSING"/>
    <property type="match status" value="1"/>
</dbReference>
<evidence type="ECO:0000313" key="5">
    <source>
        <dbReference type="Proteomes" id="UP000663879"/>
    </source>
</evidence>
<dbReference type="InterPro" id="IPR039794">
    <property type="entry name" value="Gtb1-like"/>
</dbReference>